<comment type="caution">
    <text evidence="1">The sequence shown here is derived from an EMBL/GenBank/DDBJ whole genome shotgun (WGS) entry which is preliminary data.</text>
</comment>
<reference evidence="1" key="1">
    <citation type="submission" date="2023-07" db="EMBL/GenBank/DDBJ databases">
        <title>Black Yeasts Isolated from many extreme environments.</title>
        <authorList>
            <person name="Coleine C."/>
            <person name="Stajich J.E."/>
            <person name="Selbmann L."/>
        </authorList>
    </citation>
    <scope>NUCLEOTIDE SEQUENCE</scope>
    <source>
        <strain evidence="1">CCFEE 5714</strain>
    </source>
</reference>
<feature type="non-terminal residue" evidence="1">
    <location>
        <position position="81"/>
    </location>
</feature>
<proteinExistence type="predicted"/>
<accession>A0ACC3MJN6</accession>
<organism evidence="1 2">
    <name type="scientific">Vermiconidia calcicola</name>
    <dbReference type="NCBI Taxonomy" id="1690605"/>
    <lineage>
        <taxon>Eukaryota</taxon>
        <taxon>Fungi</taxon>
        <taxon>Dikarya</taxon>
        <taxon>Ascomycota</taxon>
        <taxon>Pezizomycotina</taxon>
        <taxon>Dothideomycetes</taxon>
        <taxon>Dothideomycetidae</taxon>
        <taxon>Mycosphaerellales</taxon>
        <taxon>Extremaceae</taxon>
        <taxon>Vermiconidia</taxon>
    </lineage>
</organism>
<keyword evidence="2" id="KW-1185">Reference proteome</keyword>
<evidence type="ECO:0000313" key="2">
    <source>
        <dbReference type="Proteomes" id="UP001281147"/>
    </source>
</evidence>
<dbReference type="Proteomes" id="UP001281147">
    <property type="component" value="Unassembled WGS sequence"/>
</dbReference>
<gene>
    <name evidence="1" type="ORF">LTR37_017942</name>
</gene>
<name>A0ACC3MJN6_9PEZI</name>
<evidence type="ECO:0000313" key="1">
    <source>
        <dbReference type="EMBL" id="KAK3696524.1"/>
    </source>
</evidence>
<dbReference type="EMBL" id="JAUTXU010000240">
    <property type="protein sequence ID" value="KAK3696524.1"/>
    <property type="molecule type" value="Genomic_DNA"/>
</dbReference>
<sequence>MSEYICRLFAPEASLSSTSTATPKPAVVMVPDACHVSAHYAGLVSSLQRAGYGVIMPGLPSVSSTPPSNAFEADVQQVRNT</sequence>
<protein>
    <submittedName>
        <fullName evidence="1">Uncharacterized protein</fullName>
    </submittedName>
</protein>